<proteinExistence type="predicted"/>
<reference evidence="1 2" key="1">
    <citation type="submission" date="2021-06" db="EMBL/GenBank/DDBJ databases">
        <title>Caerostris darwini draft genome.</title>
        <authorList>
            <person name="Kono N."/>
            <person name="Arakawa K."/>
        </authorList>
    </citation>
    <scope>NUCLEOTIDE SEQUENCE [LARGE SCALE GENOMIC DNA]</scope>
</reference>
<dbReference type="AlphaFoldDB" id="A0AAV4UNZ4"/>
<evidence type="ECO:0000313" key="2">
    <source>
        <dbReference type="Proteomes" id="UP001054837"/>
    </source>
</evidence>
<sequence>MEKRSPYLCPDVKRFRGDESGLLVRKTVGHKCRKFPAINELLKLRSIISSWLSGGGKESLWKENLLSRGVFGIKWWHLLLRKAIFIGECCLVLMRFGIGDYVAWVNWRSEAMEFIARLPTAQDGDTKFWNGKPPPAIKRKWMVALVIDKLGSYGKAQPLSLPGR</sequence>
<comment type="caution">
    <text evidence="1">The sequence shown here is derived from an EMBL/GenBank/DDBJ whole genome shotgun (WGS) entry which is preliminary data.</text>
</comment>
<gene>
    <name evidence="1" type="ORF">CDAR_204231</name>
</gene>
<accession>A0AAV4UNZ4</accession>
<protein>
    <submittedName>
        <fullName evidence="1">Uncharacterized protein</fullName>
    </submittedName>
</protein>
<keyword evidence="2" id="KW-1185">Reference proteome</keyword>
<organism evidence="1 2">
    <name type="scientific">Caerostris darwini</name>
    <dbReference type="NCBI Taxonomy" id="1538125"/>
    <lineage>
        <taxon>Eukaryota</taxon>
        <taxon>Metazoa</taxon>
        <taxon>Ecdysozoa</taxon>
        <taxon>Arthropoda</taxon>
        <taxon>Chelicerata</taxon>
        <taxon>Arachnida</taxon>
        <taxon>Araneae</taxon>
        <taxon>Araneomorphae</taxon>
        <taxon>Entelegynae</taxon>
        <taxon>Araneoidea</taxon>
        <taxon>Araneidae</taxon>
        <taxon>Caerostris</taxon>
    </lineage>
</organism>
<dbReference type="Proteomes" id="UP001054837">
    <property type="component" value="Unassembled WGS sequence"/>
</dbReference>
<evidence type="ECO:0000313" key="1">
    <source>
        <dbReference type="EMBL" id="GIY59518.1"/>
    </source>
</evidence>
<dbReference type="EMBL" id="BPLQ01011670">
    <property type="protein sequence ID" value="GIY59518.1"/>
    <property type="molecule type" value="Genomic_DNA"/>
</dbReference>
<name>A0AAV4UNZ4_9ARAC</name>